<evidence type="ECO:0000313" key="5">
    <source>
        <dbReference type="Proteomes" id="UP000053176"/>
    </source>
</evidence>
<name>A0A117N3T2_RHILI</name>
<dbReference type="SUPFAM" id="SSF141868">
    <property type="entry name" value="EAL domain-like"/>
    <property type="match status" value="1"/>
</dbReference>
<feature type="transmembrane region" description="Helical" evidence="1">
    <location>
        <begin position="103"/>
        <end position="121"/>
    </location>
</feature>
<dbReference type="InterPro" id="IPR001633">
    <property type="entry name" value="EAL_dom"/>
</dbReference>
<dbReference type="NCBIfam" id="TIGR00254">
    <property type="entry name" value="GGDEF"/>
    <property type="match status" value="1"/>
</dbReference>
<keyword evidence="1" id="KW-0472">Membrane</keyword>
<protein>
    <recommendedName>
        <fullName evidence="6">GGDEF and EAL domain-containing protein</fullName>
    </recommendedName>
</protein>
<feature type="domain" description="GGDEF" evidence="3">
    <location>
        <begin position="262"/>
        <end position="400"/>
    </location>
</feature>
<dbReference type="PROSITE" id="PS50887">
    <property type="entry name" value="GGDEF"/>
    <property type="match status" value="1"/>
</dbReference>
<dbReference type="InterPro" id="IPR050706">
    <property type="entry name" value="Cyclic-di-GMP_PDE-like"/>
</dbReference>
<comment type="caution">
    <text evidence="4">The sequence shown here is derived from an EMBL/GenBank/DDBJ whole genome shotgun (WGS) entry which is preliminary data.</text>
</comment>
<dbReference type="InterPro" id="IPR043128">
    <property type="entry name" value="Rev_trsase/Diguanyl_cyclase"/>
</dbReference>
<dbReference type="Gene3D" id="3.20.20.450">
    <property type="entry name" value="EAL domain"/>
    <property type="match status" value="1"/>
</dbReference>
<feature type="transmembrane region" description="Helical" evidence="1">
    <location>
        <begin position="127"/>
        <end position="146"/>
    </location>
</feature>
<dbReference type="CDD" id="cd01949">
    <property type="entry name" value="GGDEF"/>
    <property type="match status" value="1"/>
</dbReference>
<dbReference type="CDD" id="cd01948">
    <property type="entry name" value="EAL"/>
    <property type="match status" value="1"/>
</dbReference>
<dbReference type="Pfam" id="PF00990">
    <property type="entry name" value="GGDEF"/>
    <property type="match status" value="1"/>
</dbReference>
<dbReference type="SMART" id="SM00052">
    <property type="entry name" value="EAL"/>
    <property type="match status" value="1"/>
</dbReference>
<dbReference type="PANTHER" id="PTHR33121">
    <property type="entry name" value="CYCLIC DI-GMP PHOSPHODIESTERASE PDEF"/>
    <property type="match status" value="1"/>
</dbReference>
<reference evidence="4 5" key="1">
    <citation type="submission" date="2015-12" db="EMBL/GenBank/DDBJ databases">
        <title>Draft genome sequence of Mesorhizobium sp. UFLA 01-765, a multitolerant efficient symbiont and plant-growth promoting strain isolated from Zn-mining soil using Leucaena leucocephala as a trap plant.</title>
        <authorList>
            <person name="Rangel W.M."/>
            <person name="Thijs S."/>
            <person name="Longatti S.M."/>
            <person name="Moreira F.M."/>
            <person name="Weyens N."/>
            <person name="Vangronsveld J."/>
            <person name="Van Hamme J.D."/>
            <person name="Bottos E.M."/>
            <person name="Rineau F."/>
        </authorList>
    </citation>
    <scope>NUCLEOTIDE SEQUENCE [LARGE SCALE GENOMIC DNA]</scope>
    <source>
        <strain evidence="4 5">UFLA 01-765</strain>
    </source>
</reference>
<dbReference type="InterPro" id="IPR029787">
    <property type="entry name" value="Nucleotide_cyclase"/>
</dbReference>
<feature type="transmembrane region" description="Helical" evidence="1">
    <location>
        <begin position="153"/>
        <end position="174"/>
    </location>
</feature>
<proteinExistence type="predicted"/>
<organism evidence="4 5">
    <name type="scientific">Rhizobium loti</name>
    <name type="common">Mesorhizobium loti</name>
    <dbReference type="NCBI Taxonomy" id="381"/>
    <lineage>
        <taxon>Bacteria</taxon>
        <taxon>Pseudomonadati</taxon>
        <taxon>Pseudomonadota</taxon>
        <taxon>Alphaproteobacteria</taxon>
        <taxon>Hyphomicrobiales</taxon>
        <taxon>Phyllobacteriaceae</taxon>
        <taxon>Mesorhizobium</taxon>
    </lineage>
</organism>
<dbReference type="AlphaFoldDB" id="A0A117N3T2"/>
<feature type="domain" description="EAL" evidence="2">
    <location>
        <begin position="409"/>
        <end position="658"/>
    </location>
</feature>
<dbReference type="SMART" id="SM00267">
    <property type="entry name" value="GGDEF"/>
    <property type="match status" value="1"/>
</dbReference>
<dbReference type="Proteomes" id="UP000053176">
    <property type="component" value="Unassembled WGS sequence"/>
</dbReference>
<keyword evidence="1" id="KW-1133">Transmembrane helix</keyword>
<dbReference type="Pfam" id="PF00563">
    <property type="entry name" value="EAL"/>
    <property type="match status" value="1"/>
</dbReference>
<evidence type="ECO:0000259" key="3">
    <source>
        <dbReference type="PROSITE" id="PS50887"/>
    </source>
</evidence>
<accession>A0A117N3T2</accession>
<sequence length="659" mass="72983">MQLTEDVAQRVTEAISRPSWKSADPTLFAMLLQKNADQNRKVVRWGIAAAVLSYICYGAFDLFLFPDVADRVILTRLTLGLTFLVLVELVARRGFAVTTLHHVAALAIVVGAIGWLLSALGTAHQEALSHFIVFGTVFILGANLFFNFRLWLSALSSATVTVAFAGATLFVLRADLATRLVLATYFVNCLVLSLYLSWRLSMERYQTFLHALQAQIQEQVAIENGQKLIEIADTDPLTGLKNRRAITREFAELCKEWAKDNDEIGVILMDVDYFKRFNDRLGHQAGDDCLIELARAFDETAAFNHAIAGRYGGEEFVVLCKVAGRDHLREVTHQFCRAVEDLNIPHPDRDDKLDIVTISAGASLTRAEQSIELRILLQEADRALYASKFSGRATFTIYDAQAIDQKRASQNLSELLKHAVSEGLVSVVYQPICDATSGQVLGHESLMRLRDFDGSAISPSVFIPVAEQTGGIEELGLWLIDRACGDMVEHGLGAVVSANVSVVQLKAPNFPLHITEILGRHGMAPHKLALEVTEGSDISLEAQAARSIEQLRALGVQIWLDDFGTGFAGLAWLRRFKFDVVKVDRSFLHDCQTVRGLSLLQDMVRLLRNLGHTVLVEGVETKEQQNLLQHMGIQSVQGFLTGRPVPIEEIVQSRRELVA</sequence>
<dbReference type="Gene3D" id="3.30.70.270">
    <property type="match status" value="1"/>
</dbReference>
<dbReference type="InterPro" id="IPR035919">
    <property type="entry name" value="EAL_sf"/>
</dbReference>
<evidence type="ECO:0000256" key="1">
    <source>
        <dbReference type="SAM" id="Phobius"/>
    </source>
</evidence>
<feature type="transmembrane region" description="Helical" evidence="1">
    <location>
        <begin position="180"/>
        <end position="198"/>
    </location>
</feature>
<evidence type="ECO:0008006" key="6">
    <source>
        <dbReference type="Google" id="ProtNLM"/>
    </source>
</evidence>
<dbReference type="InterPro" id="IPR000160">
    <property type="entry name" value="GGDEF_dom"/>
</dbReference>
<dbReference type="EMBL" id="LPWA01000105">
    <property type="protein sequence ID" value="KUM26542.1"/>
    <property type="molecule type" value="Genomic_DNA"/>
</dbReference>
<dbReference type="GO" id="GO:0071111">
    <property type="term" value="F:cyclic-guanylate-specific phosphodiesterase activity"/>
    <property type="evidence" value="ECO:0007669"/>
    <property type="project" value="InterPro"/>
</dbReference>
<keyword evidence="1" id="KW-0812">Transmembrane</keyword>
<gene>
    <name evidence="4" type="ORF">AU467_21465</name>
</gene>
<dbReference type="OrthoDB" id="9814202at2"/>
<feature type="transmembrane region" description="Helical" evidence="1">
    <location>
        <begin position="42"/>
        <end position="60"/>
    </location>
</feature>
<dbReference type="SUPFAM" id="SSF55073">
    <property type="entry name" value="Nucleotide cyclase"/>
    <property type="match status" value="1"/>
</dbReference>
<evidence type="ECO:0000313" key="4">
    <source>
        <dbReference type="EMBL" id="KUM26542.1"/>
    </source>
</evidence>
<evidence type="ECO:0000259" key="2">
    <source>
        <dbReference type="PROSITE" id="PS50883"/>
    </source>
</evidence>
<dbReference type="PANTHER" id="PTHR33121:SF79">
    <property type="entry name" value="CYCLIC DI-GMP PHOSPHODIESTERASE PDED-RELATED"/>
    <property type="match status" value="1"/>
</dbReference>
<dbReference type="PROSITE" id="PS50883">
    <property type="entry name" value="EAL"/>
    <property type="match status" value="1"/>
</dbReference>